<dbReference type="InterPro" id="IPR000847">
    <property type="entry name" value="LysR_HTH_N"/>
</dbReference>
<dbReference type="InterPro" id="IPR036388">
    <property type="entry name" value="WH-like_DNA-bd_sf"/>
</dbReference>
<dbReference type="InterPro" id="IPR005119">
    <property type="entry name" value="LysR_subst-bd"/>
</dbReference>
<evidence type="ECO:0000256" key="1">
    <source>
        <dbReference type="ARBA" id="ARBA00009437"/>
    </source>
</evidence>
<dbReference type="PRINTS" id="PR00039">
    <property type="entry name" value="HTHLYSR"/>
</dbReference>
<protein>
    <submittedName>
        <fullName evidence="6">LysR family transcriptional regulator</fullName>
    </submittedName>
</protein>
<comment type="similarity">
    <text evidence="1">Belongs to the LysR transcriptional regulatory family.</text>
</comment>
<keyword evidence="3" id="KW-0238">DNA-binding</keyword>
<proteinExistence type="inferred from homology"/>
<dbReference type="PANTHER" id="PTHR30346:SF0">
    <property type="entry name" value="HCA OPERON TRANSCRIPTIONAL ACTIVATOR HCAR"/>
    <property type="match status" value="1"/>
</dbReference>
<keyword evidence="4" id="KW-0804">Transcription</keyword>
<sequence length="295" mass="31172">MLSITLRQLEYAVAVARTGGVTAAAETLNVSQPALSVALSQLEAQLGQPLFLRRAGSAVTPTAYGRSFVDEAERLLLGIANLTRGTGAPSPVTLGCFEDLAPMVLAPLLARIGAALPGLAITPRVGSFERLAEDLSRGRIDLALSYDLGFDERFEREEIARLTPHAVLSPDHPLALAPGLRLADLADQPLVLADQGPSLGHMQALFSRAGLMPRIAHRTHSLETMRSFAANGLGIGLSYTHPAPGQSYDGRPLVTRPVTDTGAGEPIVLVRLAGMASASSTKRVSDFIRKTALPF</sequence>
<evidence type="ECO:0000256" key="4">
    <source>
        <dbReference type="ARBA" id="ARBA00023163"/>
    </source>
</evidence>
<dbReference type="SUPFAM" id="SSF46785">
    <property type="entry name" value="Winged helix' DNA-binding domain"/>
    <property type="match status" value="1"/>
</dbReference>
<dbReference type="Pfam" id="PF00126">
    <property type="entry name" value="HTH_1"/>
    <property type="match status" value="1"/>
</dbReference>
<dbReference type="Gene3D" id="3.40.190.10">
    <property type="entry name" value="Periplasmic binding protein-like II"/>
    <property type="match status" value="2"/>
</dbReference>
<dbReference type="Proteomes" id="UP001205601">
    <property type="component" value="Unassembled WGS sequence"/>
</dbReference>
<reference evidence="7" key="1">
    <citation type="submission" date="2023-07" db="EMBL/GenBank/DDBJ databases">
        <title>Defluviimonas sediminis sp. nov., isolated from mangrove sediment.</title>
        <authorList>
            <person name="Liu L."/>
            <person name="Li J."/>
            <person name="Huang Y."/>
            <person name="Pan J."/>
            <person name="Li M."/>
        </authorList>
    </citation>
    <scope>NUCLEOTIDE SEQUENCE [LARGE SCALE GENOMIC DNA]</scope>
    <source>
        <strain evidence="7">FT324</strain>
    </source>
</reference>
<keyword evidence="7" id="KW-1185">Reference proteome</keyword>
<dbReference type="Pfam" id="PF03466">
    <property type="entry name" value="LysR_substrate"/>
    <property type="match status" value="1"/>
</dbReference>
<comment type="caution">
    <text evidence="6">The sequence shown here is derived from an EMBL/GenBank/DDBJ whole genome shotgun (WGS) entry which is preliminary data.</text>
</comment>
<gene>
    <name evidence="6" type="ORF">N5I32_09885</name>
</gene>
<evidence type="ECO:0000313" key="6">
    <source>
        <dbReference type="EMBL" id="MCT8329822.1"/>
    </source>
</evidence>
<evidence type="ECO:0000256" key="3">
    <source>
        <dbReference type="ARBA" id="ARBA00023125"/>
    </source>
</evidence>
<keyword evidence="2" id="KW-0805">Transcription regulation</keyword>
<dbReference type="EMBL" id="JAOCQF010000001">
    <property type="protein sequence ID" value="MCT8329822.1"/>
    <property type="molecule type" value="Genomic_DNA"/>
</dbReference>
<evidence type="ECO:0000256" key="2">
    <source>
        <dbReference type="ARBA" id="ARBA00023015"/>
    </source>
</evidence>
<dbReference type="RefSeq" id="WP_261495333.1">
    <property type="nucleotide sequence ID" value="NZ_JAOCQF010000001.1"/>
</dbReference>
<name>A0ABT2NLL8_9RHOB</name>
<feature type="domain" description="HTH lysR-type" evidence="5">
    <location>
        <begin position="4"/>
        <end position="62"/>
    </location>
</feature>
<accession>A0ABT2NLL8</accession>
<dbReference type="Gene3D" id="1.10.10.10">
    <property type="entry name" value="Winged helix-like DNA-binding domain superfamily/Winged helix DNA-binding domain"/>
    <property type="match status" value="1"/>
</dbReference>
<evidence type="ECO:0000259" key="5">
    <source>
        <dbReference type="PROSITE" id="PS50931"/>
    </source>
</evidence>
<dbReference type="SUPFAM" id="SSF53850">
    <property type="entry name" value="Periplasmic binding protein-like II"/>
    <property type="match status" value="1"/>
</dbReference>
<dbReference type="PROSITE" id="PS50931">
    <property type="entry name" value="HTH_LYSR"/>
    <property type="match status" value="1"/>
</dbReference>
<dbReference type="InterPro" id="IPR036390">
    <property type="entry name" value="WH_DNA-bd_sf"/>
</dbReference>
<organism evidence="6 7">
    <name type="scientific">Albidovulum sediminis</name>
    <dbReference type="NCBI Taxonomy" id="3066345"/>
    <lineage>
        <taxon>Bacteria</taxon>
        <taxon>Pseudomonadati</taxon>
        <taxon>Pseudomonadota</taxon>
        <taxon>Alphaproteobacteria</taxon>
        <taxon>Rhodobacterales</taxon>
        <taxon>Paracoccaceae</taxon>
        <taxon>Albidovulum</taxon>
    </lineage>
</organism>
<evidence type="ECO:0000313" key="7">
    <source>
        <dbReference type="Proteomes" id="UP001205601"/>
    </source>
</evidence>
<dbReference type="PANTHER" id="PTHR30346">
    <property type="entry name" value="TRANSCRIPTIONAL DUAL REGULATOR HCAR-RELATED"/>
    <property type="match status" value="1"/>
</dbReference>